<accession>U5N4I7</accession>
<dbReference type="InterPro" id="IPR035897">
    <property type="entry name" value="Toll_tir_struct_dom_sf"/>
</dbReference>
<organism evidence="2 3">
    <name type="scientific">Candidatus Symbiobacter mobilis CR</name>
    <dbReference type="NCBI Taxonomy" id="946483"/>
    <lineage>
        <taxon>Bacteria</taxon>
        <taxon>Pseudomonadati</taxon>
        <taxon>Pseudomonadota</taxon>
        <taxon>Betaproteobacteria</taxon>
        <taxon>Burkholderiales</taxon>
        <taxon>Comamonadaceae</taxon>
    </lineage>
</organism>
<feature type="domain" description="TIR" evidence="1">
    <location>
        <begin position="299"/>
        <end position="437"/>
    </location>
</feature>
<dbReference type="PROSITE" id="PS50104">
    <property type="entry name" value="TIR"/>
    <property type="match status" value="1"/>
</dbReference>
<dbReference type="OrthoDB" id="4512556at2"/>
<dbReference type="KEGG" id="cbx:Cenrod_0249"/>
<dbReference type="GO" id="GO:0007165">
    <property type="term" value="P:signal transduction"/>
    <property type="evidence" value="ECO:0007669"/>
    <property type="project" value="InterPro"/>
</dbReference>
<dbReference type="RefSeq" id="WP_022771199.1">
    <property type="nucleotide sequence ID" value="NC_022576.1"/>
</dbReference>
<dbReference type="Pfam" id="PF13289">
    <property type="entry name" value="SIR2_2"/>
    <property type="match status" value="1"/>
</dbReference>
<dbReference type="Gene3D" id="3.40.50.10140">
    <property type="entry name" value="Toll/interleukin-1 receptor homology (TIR) domain"/>
    <property type="match status" value="1"/>
</dbReference>
<evidence type="ECO:0000313" key="3">
    <source>
        <dbReference type="Proteomes" id="UP000017184"/>
    </source>
</evidence>
<dbReference type="AlphaFoldDB" id="U5N4I7"/>
<dbReference type="PATRIC" id="fig|946483.4.peg.248"/>
<dbReference type="EMBL" id="CP004885">
    <property type="protein sequence ID" value="AGX86376.1"/>
    <property type="molecule type" value="Genomic_DNA"/>
</dbReference>
<name>U5N4I7_9BURK</name>
<evidence type="ECO:0000313" key="2">
    <source>
        <dbReference type="EMBL" id="AGX86376.1"/>
    </source>
</evidence>
<evidence type="ECO:0000259" key="1">
    <source>
        <dbReference type="PROSITE" id="PS50104"/>
    </source>
</evidence>
<reference evidence="2 3" key="1">
    <citation type="journal article" date="2013" name="Genome Biol.">
        <title>Genomic analysis reveals key aspects of prokaryotic symbiosis in the phototrophic consortium "Chlorochromatium aggregatum".</title>
        <authorList>
            <person name="Liu Z."/>
            <person name="Muller J."/>
            <person name="Li T."/>
            <person name="Alvey R.M."/>
            <person name="Vogl K."/>
            <person name="Frigaard N.U."/>
            <person name="Rockwell N.C."/>
            <person name="Boyd E.S."/>
            <person name="Tomsho L.P."/>
            <person name="Schuster S.C."/>
            <person name="Henke P."/>
            <person name="Rohde M."/>
            <person name="Overmann J."/>
            <person name="Bryant D.A."/>
        </authorList>
    </citation>
    <scope>NUCLEOTIDE SEQUENCE [LARGE SCALE GENOMIC DNA]</scope>
    <source>
        <strain evidence="2">CR</strain>
    </source>
</reference>
<dbReference type="Pfam" id="PF13676">
    <property type="entry name" value="TIR_2"/>
    <property type="match status" value="1"/>
</dbReference>
<dbReference type="eggNOG" id="COG4916">
    <property type="taxonomic scope" value="Bacteria"/>
</dbReference>
<dbReference type="InterPro" id="IPR000157">
    <property type="entry name" value="TIR_dom"/>
</dbReference>
<dbReference type="HOGENOM" id="CLU_614944_0_0_4"/>
<dbReference type="Proteomes" id="UP000017184">
    <property type="component" value="Chromosome"/>
</dbReference>
<dbReference type="STRING" id="946483.Cenrod_0249"/>
<gene>
    <name evidence="2" type="ORF">Cenrod_0249</name>
</gene>
<sequence length="445" mass="50432">MNDLTTFPWDDLLSYIRDRRVIPVIGSGVLMPGDDGLTLSCYLARQLALRLKLEYLPGDDLRSVAGRYVGEGGKPRDLYLRLAALLNENPPPLPPALQQLADITDFPLMVTLGVDPLLADAVRGARGKVDVRAFKPRWRNKQEHDLPLPIESLSLPTVYHLLGKSSNTADHVVTDEDLLEFLNALHGETQRPEHLFGALAEQHLLILGVDLPDWAMRLLLRLLRGDLLSRRRDSTEYLVMPSTHDTLAEFLSQFGGDITTVSSGTEAFVAELHRRWMETRPPVPQLGEDEAALPDPRTCHGKIFISYASEDRPAVEKLARQLHDSGIDAWFDRDRLESGDLYAHKIQEAIQRCDFFVPVISQHTEARLEGFFRREWRWASERQHAQHHSRAFLLPVVIDNTQPYGARVEESFNATQWTSAPDGVVDEAFVTRLRSLVRELRRGVR</sequence>
<keyword evidence="3" id="KW-1185">Reference proteome</keyword>
<protein>
    <recommendedName>
        <fullName evidence="1">TIR domain-containing protein</fullName>
    </recommendedName>
</protein>
<proteinExistence type="predicted"/>
<dbReference type="SUPFAM" id="SSF52200">
    <property type="entry name" value="Toll/Interleukin receptor TIR domain"/>
    <property type="match status" value="1"/>
</dbReference>